<dbReference type="Pfam" id="PF18598">
    <property type="entry name" value="TetR_C_36"/>
    <property type="match status" value="1"/>
</dbReference>
<protein>
    <submittedName>
        <fullName evidence="2">TetR family transcriptional regulator</fullName>
    </submittedName>
</protein>
<evidence type="ECO:0000259" key="1">
    <source>
        <dbReference type="Pfam" id="PF18598"/>
    </source>
</evidence>
<dbReference type="SUPFAM" id="SSF46689">
    <property type="entry name" value="Homeodomain-like"/>
    <property type="match status" value="1"/>
</dbReference>
<dbReference type="STRING" id="1844.UG56_004520"/>
<feature type="domain" description="QsdR TetR regulatory C-terminal" evidence="1">
    <location>
        <begin position="76"/>
        <end position="184"/>
    </location>
</feature>
<evidence type="ECO:0000313" key="3">
    <source>
        <dbReference type="Proteomes" id="UP000033772"/>
    </source>
</evidence>
<proteinExistence type="predicted"/>
<sequence length="185" mass="20282">MAGPKGRPDPLTAFKIARRWFQAGRRIEMQDLATEVGVSRATLFRWVGGRDELLTEVMWSLAEPTLRDAVAAAPGEGGTKLAGALESFSETLLATDYFAVFLRREPERALRVLTTRAGSLQGRMTAAMQELLNQHLDPAKLPMEPPDLAYLLVRVVETFLYTDMITGAQANPAKVGQAVAALLRD</sequence>
<accession>A0A1J4N921</accession>
<name>A0A1J4N921_9ACTN</name>
<comment type="caution">
    <text evidence="2">The sequence shown here is derived from an EMBL/GenBank/DDBJ whole genome shotgun (WGS) entry which is preliminary data.</text>
</comment>
<evidence type="ECO:0000313" key="2">
    <source>
        <dbReference type="EMBL" id="OIJ27973.1"/>
    </source>
</evidence>
<organism evidence="2 3">
    <name type="scientific">Nocardioides luteus</name>
    <dbReference type="NCBI Taxonomy" id="1844"/>
    <lineage>
        <taxon>Bacteria</taxon>
        <taxon>Bacillati</taxon>
        <taxon>Actinomycetota</taxon>
        <taxon>Actinomycetes</taxon>
        <taxon>Propionibacteriales</taxon>
        <taxon>Nocardioidaceae</taxon>
        <taxon>Nocardioides</taxon>
    </lineage>
</organism>
<dbReference type="InterPro" id="IPR009057">
    <property type="entry name" value="Homeodomain-like_sf"/>
</dbReference>
<dbReference type="EMBL" id="JZDQ02000005">
    <property type="protein sequence ID" value="OIJ27973.1"/>
    <property type="molecule type" value="Genomic_DNA"/>
</dbReference>
<keyword evidence="3" id="KW-1185">Reference proteome</keyword>
<dbReference type="Proteomes" id="UP000033772">
    <property type="component" value="Unassembled WGS sequence"/>
</dbReference>
<reference evidence="2" key="1">
    <citation type="submission" date="2016-10" db="EMBL/GenBank/DDBJ databases">
        <title>Draft Genome Sequence of Nocardioides luteus Strain BAFB, an Alkane-Degrading Bacterium Isolated from JP-7 Polluted Soil.</title>
        <authorList>
            <person name="Brown L."/>
            <person name="Ruiz O.N."/>
            <person name="Gunasekera T."/>
        </authorList>
    </citation>
    <scope>NUCLEOTIDE SEQUENCE [LARGE SCALE GENOMIC DNA]</scope>
    <source>
        <strain evidence="2">BAFB</strain>
    </source>
</reference>
<dbReference type="Gene3D" id="1.10.357.10">
    <property type="entry name" value="Tetracycline Repressor, domain 2"/>
    <property type="match status" value="1"/>
</dbReference>
<dbReference type="AlphaFoldDB" id="A0A1J4N921"/>
<dbReference type="InterPro" id="IPR041485">
    <property type="entry name" value="TetR_C_36"/>
</dbReference>
<gene>
    <name evidence="2" type="ORF">UG56_004520</name>
</gene>